<evidence type="ECO:0000259" key="1">
    <source>
        <dbReference type="Pfam" id="PF16323"/>
    </source>
</evidence>
<dbReference type="Pfam" id="PF17166">
    <property type="entry name" value="DUF5126"/>
    <property type="match status" value="1"/>
</dbReference>
<dbReference type="EMBL" id="AQHV01000014">
    <property type="protein sequence ID" value="KKB53770.1"/>
    <property type="molecule type" value="Genomic_DNA"/>
</dbReference>
<sequence>MNTRYLKFTLLLPFLFSCSEKEQLPISESLGKPGVVTNVVVEPTAGGAVVSYKIPNTEDLLAVKCLYTTTNGKEYEVTASYYEDKLAIQGYNDTSEHTATIYAVNRAQELSDPIEVKFTPLESALAKAIKSVAIEQDFGGARFSWRNPEKAPLNIEFLAPDSTGEMSTMNIMMSDIDENVYNIRGYAPEPKNFSMIINDNFDNYSDTLTAEVIPLFEEKLNKKNMRVMNLANDKSLTNWEGKDAYILDDDHNTFGCFITNALPGAPATFDLGTVAKLSRLVVHQRIYNFGANIAYGHGNPKTFEVYVCDHEPSQSGDWSEWTKVMDCEIVKPSGSPGSTVTDLDMDVANNGHEFSFDVSLTSVRYVRIVFMSAFGGATFSNIADVDFYGQIEK</sequence>
<dbReference type="PROSITE" id="PS51257">
    <property type="entry name" value="PROKAR_LIPOPROTEIN"/>
    <property type="match status" value="1"/>
</dbReference>
<dbReference type="HOGENOM" id="CLU_058000_0_0_10"/>
<evidence type="ECO:0000313" key="4">
    <source>
        <dbReference type="EMBL" id="KKB53770.1"/>
    </source>
</evidence>
<feature type="domain" description="DUF5000" evidence="2">
    <location>
        <begin position="260"/>
        <end position="389"/>
    </location>
</feature>
<dbReference type="InterPro" id="IPR033431">
    <property type="entry name" value="DUF5126"/>
</dbReference>
<dbReference type="Pfam" id="PF16323">
    <property type="entry name" value="DUF4959"/>
    <property type="match status" value="1"/>
</dbReference>
<dbReference type="InterPro" id="IPR008979">
    <property type="entry name" value="Galactose-bd-like_sf"/>
</dbReference>
<evidence type="ECO:0000259" key="2">
    <source>
        <dbReference type="Pfam" id="PF16391"/>
    </source>
</evidence>
<reference evidence="4 5" key="1">
    <citation type="submission" date="2013-04" db="EMBL/GenBank/DDBJ databases">
        <title>The Genome Sequence of Parabacteroides goldsteinii DSM 19448.</title>
        <authorList>
            <consortium name="The Broad Institute Genomics Platform"/>
            <person name="Earl A."/>
            <person name="Ward D."/>
            <person name="Feldgarden M."/>
            <person name="Gevers D."/>
            <person name="Martens E."/>
            <person name="Sakamoto M."/>
            <person name="Benno Y."/>
            <person name="Song Y."/>
            <person name="Liu C."/>
            <person name="Lee J."/>
            <person name="Bolanos M."/>
            <person name="Vaisanen M.L."/>
            <person name="Finegold S.M."/>
            <person name="Walker B."/>
            <person name="Young S."/>
            <person name="Zeng Q."/>
            <person name="Gargeya S."/>
            <person name="Fitzgerald M."/>
            <person name="Haas B."/>
            <person name="Abouelleil A."/>
            <person name="Allen A.W."/>
            <person name="Alvarado L."/>
            <person name="Arachchi H.M."/>
            <person name="Berlin A.M."/>
            <person name="Chapman S.B."/>
            <person name="Gainer-Dewar J."/>
            <person name="Goldberg J."/>
            <person name="Griggs A."/>
            <person name="Gujja S."/>
            <person name="Hansen M."/>
            <person name="Howarth C."/>
            <person name="Imamovic A."/>
            <person name="Ireland A."/>
            <person name="Larimer J."/>
            <person name="McCowan C."/>
            <person name="Murphy C."/>
            <person name="Pearson M."/>
            <person name="Poon T.W."/>
            <person name="Priest M."/>
            <person name="Roberts A."/>
            <person name="Saif S."/>
            <person name="Shea T."/>
            <person name="Sisk P."/>
            <person name="Sykes S."/>
            <person name="Wortman J."/>
            <person name="Nusbaum C."/>
            <person name="Birren B."/>
        </authorList>
    </citation>
    <scope>NUCLEOTIDE SEQUENCE [LARGE SCALE GENOMIC DNA]</scope>
    <source>
        <strain evidence="4 5">DSM 19448</strain>
    </source>
</reference>
<dbReference type="AlphaFoldDB" id="A0A0F5J8E4"/>
<dbReference type="STRING" id="927665.HMPREF1535_03318"/>
<dbReference type="SUPFAM" id="SSF49785">
    <property type="entry name" value="Galactose-binding domain-like"/>
    <property type="match status" value="1"/>
</dbReference>
<dbReference type="Proteomes" id="UP000033047">
    <property type="component" value="Unassembled WGS sequence"/>
</dbReference>
<dbReference type="InterPro" id="IPR032527">
    <property type="entry name" value="DUF4959"/>
</dbReference>
<feature type="domain" description="DUF4959" evidence="1">
    <location>
        <begin position="17"/>
        <end position="120"/>
    </location>
</feature>
<comment type="caution">
    <text evidence="4">The sequence shown here is derived from an EMBL/GenBank/DDBJ whole genome shotgun (WGS) entry which is preliminary data.</text>
</comment>
<organism evidence="4 5">
    <name type="scientific">Parabacteroides goldsteinii DSM 19448 = WAL 12034</name>
    <dbReference type="NCBI Taxonomy" id="927665"/>
    <lineage>
        <taxon>Bacteria</taxon>
        <taxon>Pseudomonadati</taxon>
        <taxon>Bacteroidota</taxon>
        <taxon>Bacteroidia</taxon>
        <taxon>Bacteroidales</taxon>
        <taxon>Tannerellaceae</taxon>
        <taxon>Parabacteroides</taxon>
    </lineage>
</organism>
<evidence type="ECO:0000259" key="3">
    <source>
        <dbReference type="Pfam" id="PF17166"/>
    </source>
</evidence>
<accession>A0A0F5J8E4</accession>
<dbReference type="InterPro" id="IPR032164">
    <property type="entry name" value="DUF5000"/>
</dbReference>
<proteinExistence type="predicted"/>
<protein>
    <recommendedName>
        <fullName evidence="6">DUF4959 domain-containing protein</fullName>
    </recommendedName>
</protein>
<name>A0A0F5J8E4_9BACT</name>
<dbReference type="RefSeq" id="WP_046146841.1">
    <property type="nucleotide sequence ID" value="NZ_KQ033913.1"/>
</dbReference>
<evidence type="ECO:0008006" key="6">
    <source>
        <dbReference type="Google" id="ProtNLM"/>
    </source>
</evidence>
<dbReference type="PATRIC" id="fig|927665.4.peg.3410"/>
<evidence type="ECO:0000313" key="5">
    <source>
        <dbReference type="Proteomes" id="UP000033047"/>
    </source>
</evidence>
<dbReference type="Gene3D" id="2.60.120.260">
    <property type="entry name" value="Galactose-binding domain-like"/>
    <property type="match status" value="1"/>
</dbReference>
<dbReference type="Pfam" id="PF16391">
    <property type="entry name" value="DUF5000"/>
    <property type="match status" value="1"/>
</dbReference>
<gene>
    <name evidence="4" type="ORF">HMPREF1535_03318</name>
</gene>
<feature type="domain" description="DUF5126" evidence="3">
    <location>
        <begin position="122"/>
        <end position="223"/>
    </location>
</feature>